<keyword evidence="6" id="KW-1185">Reference proteome</keyword>
<dbReference type="InterPro" id="IPR006143">
    <property type="entry name" value="RND_pump_MFP"/>
</dbReference>
<evidence type="ECO:0000259" key="2">
    <source>
        <dbReference type="Pfam" id="PF25876"/>
    </source>
</evidence>
<dbReference type="InterPro" id="IPR058625">
    <property type="entry name" value="MdtA-like_BSH"/>
</dbReference>
<evidence type="ECO:0000259" key="4">
    <source>
        <dbReference type="Pfam" id="PF25990"/>
    </source>
</evidence>
<dbReference type="AlphaFoldDB" id="A0A3E1NTY3"/>
<dbReference type="Gene3D" id="2.40.30.170">
    <property type="match status" value="1"/>
</dbReference>
<dbReference type="Pfam" id="PF25876">
    <property type="entry name" value="HH_MFP_RND"/>
    <property type="match status" value="1"/>
</dbReference>
<dbReference type="Gene3D" id="1.10.287.470">
    <property type="entry name" value="Helix hairpin bin"/>
    <property type="match status" value="1"/>
</dbReference>
<dbReference type="EMBL" id="QTJV01000014">
    <property type="protein sequence ID" value="RFM31401.1"/>
    <property type="molecule type" value="Genomic_DNA"/>
</dbReference>
<dbReference type="PROSITE" id="PS51257">
    <property type="entry name" value="PROKAR_LIPOPROTEIN"/>
    <property type="match status" value="1"/>
</dbReference>
<dbReference type="Pfam" id="PF25990">
    <property type="entry name" value="Beta-barrel_YknX"/>
    <property type="match status" value="1"/>
</dbReference>
<reference evidence="5 6" key="1">
    <citation type="submission" date="2018-08" db="EMBL/GenBank/DDBJ databases">
        <title>Chitinophaga sp. K20C18050901, a novel bacterium isolated from forest soil.</title>
        <authorList>
            <person name="Wang C."/>
        </authorList>
    </citation>
    <scope>NUCLEOTIDE SEQUENCE [LARGE SCALE GENOMIC DNA]</scope>
    <source>
        <strain evidence="5 6">K20C18050901</strain>
    </source>
</reference>
<name>A0A3E1NTY3_9BACT</name>
<protein>
    <submittedName>
        <fullName evidence="5">Efflux RND transporter periplasmic adaptor subunit</fullName>
    </submittedName>
</protein>
<dbReference type="OrthoDB" id="9809068at2"/>
<comment type="caution">
    <text evidence="5">The sequence shown here is derived from an EMBL/GenBank/DDBJ whole genome shotgun (WGS) entry which is preliminary data.</text>
</comment>
<feature type="domain" description="Multidrug resistance protein MdtA-like barrel-sandwich hybrid" evidence="3">
    <location>
        <begin position="56"/>
        <end position="195"/>
    </location>
</feature>
<evidence type="ECO:0000313" key="6">
    <source>
        <dbReference type="Proteomes" id="UP000261174"/>
    </source>
</evidence>
<organism evidence="5 6">
    <name type="scientific">Chitinophaga silvisoli</name>
    <dbReference type="NCBI Taxonomy" id="2291814"/>
    <lineage>
        <taxon>Bacteria</taxon>
        <taxon>Pseudomonadati</taxon>
        <taxon>Bacteroidota</taxon>
        <taxon>Chitinophagia</taxon>
        <taxon>Chitinophagales</taxon>
        <taxon>Chitinophagaceae</taxon>
        <taxon>Chitinophaga</taxon>
    </lineage>
</organism>
<gene>
    <name evidence="5" type="ORF">DXN04_28905</name>
</gene>
<dbReference type="InterPro" id="IPR058624">
    <property type="entry name" value="MdtA-like_HH"/>
</dbReference>
<evidence type="ECO:0000259" key="3">
    <source>
        <dbReference type="Pfam" id="PF25917"/>
    </source>
</evidence>
<dbReference type="PANTHER" id="PTHR30469">
    <property type="entry name" value="MULTIDRUG RESISTANCE PROTEIN MDTA"/>
    <property type="match status" value="1"/>
</dbReference>
<dbReference type="Proteomes" id="UP000261174">
    <property type="component" value="Unassembled WGS sequence"/>
</dbReference>
<dbReference type="Gene3D" id="2.40.50.100">
    <property type="match status" value="1"/>
</dbReference>
<dbReference type="PANTHER" id="PTHR30469:SF33">
    <property type="entry name" value="SLR1207 PROTEIN"/>
    <property type="match status" value="1"/>
</dbReference>
<dbReference type="Pfam" id="PF25917">
    <property type="entry name" value="BSH_RND"/>
    <property type="match status" value="1"/>
</dbReference>
<evidence type="ECO:0000256" key="1">
    <source>
        <dbReference type="ARBA" id="ARBA00009477"/>
    </source>
</evidence>
<dbReference type="InterPro" id="IPR058636">
    <property type="entry name" value="Beta-barrel_YknX"/>
</dbReference>
<dbReference type="NCBIfam" id="TIGR01730">
    <property type="entry name" value="RND_mfp"/>
    <property type="match status" value="1"/>
</dbReference>
<accession>A0A3E1NTY3</accession>
<dbReference type="SUPFAM" id="SSF111369">
    <property type="entry name" value="HlyD-like secretion proteins"/>
    <property type="match status" value="1"/>
</dbReference>
<proteinExistence type="inferred from homology"/>
<sequence>MKKPLIITTILTVAIACTALLINHKPARVVLSIEKATYGSISQSVTATGTIAPMDTVSVGTQVSGIISMINADFNSRVHKGQLLAQLDKSLLQATVDQNMAALATQQSTLAYNKSNFHRQEILYNTGSISKADYDLALNNYNAAVAGVANAEAQLRSARKNLSYGDILAPIDGVVLSRNVSIGQTVASSFTTPTLFVLAKDIKQMQVQADVDEADIGNIQKGERVSFTVDAHVDEEFKGTISDVRLQPRVSANVVTYTTIIYAPNDDLKLKPGMTANITIYTKEVNKTLLISSKALNYYPDSLTATQYKLRSQVHKDKSRYVWVQRGDSLIETAVRTGLDDNTHVQVISGISTKDSIITKP</sequence>
<comment type="similarity">
    <text evidence="1">Belongs to the membrane fusion protein (MFP) (TC 8.A.1) family.</text>
</comment>
<feature type="domain" description="YknX-like beta-barrel" evidence="4">
    <location>
        <begin position="205"/>
        <end position="280"/>
    </location>
</feature>
<feature type="domain" description="Multidrug resistance protein MdtA-like alpha-helical hairpin" evidence="2">
    <location>
        <begin position="97"/>
        <end position="164"/>
    </location>
</feature>
<evidence type="ECO:0000313" key="5">
    <source>
        <dbReference type="EMBL" id="RFM31401.1"/>
    </source>
</evidence>
<dbReference type="GO" id="GO:0015562">
    <property type="term" value="F:efflux transmembrane transporter activity"/>
    <property type="evidence" value="ECO:0007669"/>
    <property type="project" value="TreeGrafter"/>
</dbReference>
<dbReference type="GO" id="GO:1990281">
    <property type="term" value="C:efflux pump complex"/>
    <property type="evidence" value="ECO:0007669"/>
    <property type="project" value="TreeGrafter"/>
</dbReference>
<dbReference type="RefSeq" id="WP_116856899.1">
    <property type="nucleotide sequence ID" value="NZ_QTJV01000014.1"/>
</dbReference>